<accession>C5K837</accession>
<protein>
    <submittedName>
        <fullName evidence="1">Uncharacterized protein</fullName>
    </submittedName>
</protein>
<proteinExistence type="predicted"/>
<dbReference type="AlphaFoldDB" id="C5K837"/>
<dbReference type="EMBL" id="GG671079">
    <property type="protein sequence ID" value="EER19722.1"/>
    <property type="molecule type" value="Genomic_DNA"/>
</dbReference>
<dbReference type="OrthoDB" id="10404303at2759"/>
<dbReference type="RefSeq" id="XP_002787926.1">
    <property type="nucleotide sequence ID" value="XM_002787880.1"/>
</dbReference>
<evidence type="ECO:0000313" key="2">
    <source>
        <dbReference type="Proteomes" id="UP000007800"/>
    </source>
</evidence>
<keyword evidence="2" id="KW-1185">Reference proteome</keyword>
<dbReference type="Proteomes" id="UP000007800">
    <property type="component" value="Unassembled WGS sequence"/>
</dbReference>
<name>C5K837_PERM5</name>
<gene>
    <name evidence="1" type="ORF">Pmar_PMAR012710</name>
</gene>
<dbReference type="GeneID" id="9057712"/>
<organism evidence="2">
    <name type="scientific">Perkinsus marinus (strain ATCC 50983 / TXsc)</name>
    <dbReference type="NCBI Taxonomy" id="423536"/>
    <lineage>
        <taxon>Eukaryota</taxon>
        <taxon>Sar</taxon>
        <taxon>Alveolata</taxon>
        <taxon>Perkinsozoa</taxon>
        <taxon>Perkinsea</taxon>
        <taxon>Perkinsida</taxon>
        <taxon>Perkinsidae</taxon>
        <taxon>Perkinsus</taxon>
    </lineage>
</organism>
<dbReference type="InParanoid" id="C5K837"/>
<evidence type="ECO:0000313" key="1">
    <source>
        <dbReference type="EMBL" id="EER19722.1"/>
    </source>
</evidence>
<reference evidence="1 2" key="1">
    <citation type="submission" date="2008-07" db="EMBL/GenBank/DDBJ databases">
        <authorList>
            <person name="El-Sayed N."/>
            <person name="Caler E."/>
            <person name="Inman J."/>
            <person name="Amedeo P."/>
            <person name="Hass B."/>
            <person name="Wortman J."/>
        </authorList>
    </citation>
    <scope>NUCLEOTIDE SEQUENCE [LARGE SCALE GENOMIC DNA]</scope>
    <source>
        <strain evidence="2">ATCC 50983 / TXsc</strain>
    </source>
</reference>
<sequence length="69" mass="7962">MKRRHATKQEKQEETCNEVKIQYMSPAEIANNNRYVNLARTKIATLSRLTKSILDNNGNSDSEDNSTYK</sequence>